<evidence type="ECO:0000313" key="3">
    <source>
        <dbReference type="Proteomes" id="UP000239001"/>
    </source>
</evidence>
<dbReference type="OrthoDB" id="428281at2"/>
<feature type="transmembrane region" description="Helical" evidence="1">
    <location>
        <begin position="111"/>
        <end position="137"/>
    </location>
</feature>
<feature type="transmembrane region" description="Helical" evidence="1">
    <location>
        <begin position="171"/>
        <end position="192"/>
    </location>
</feature>
<reference evidence="2 3" key="1">
    <citation type="submission" date="2018-03" db="EMBL/GenBank/DDBJ databases">
        <title>The ancient ancestry and fast evolution of plastids.</title>
        <authorList>
            <person name="Moore K.R."/>
            <person name="Magnabosco C."/>
            <person name="Momper L."/>
            <person name="Gold D.A."/>
            <person name="Bosak T."/>
            <person name="Fournier G.P."/>
        </authorList>
    </citation>
    <scope>NUCLEOTIDE SEQUENCE [LARGE SCALE GENOMIC DNA]</scope>
    <source>
        <strain evidence="2 3">CCALA 016</strain>
    </source>
</reference>
<comment type="caution">
    <text evidence="2">The sequence shown here is derived from an EMBL/GenBank/DDBJ whole genome shotgun (WGS) entry which is preliminary data.</text>
</comment>
<keyword evidence="1" id="KW-0472">Membrane</keyword>
<feature type="transmembrane region" description="Helical" evidence="1">
    <location>
        <begin position="12"/>
        <end position="32"/>
    </location>
</feature>
<evidence type="ECO:0000313" key="2">
    <source>
        <dbReference type="EMBL" id="PSF39021.1"/>
    </source>
</evidence>
<dbReference type="RefSeq" id="WP_106455387.1">
    <property type="nucleotide sequence ID" value="NZ_PXOH01000002.1"/>
</dbReference>
<organism evidence="2 3">
    <name type="scientific">Aphanothece hegewaldii CCALA 016</name>
    <dbReference type="NCBI Taxonomy" id="2107694"/>
    <lineage>
        <taxon>Bacteria</taxon>
        <taxon>Bacillati</taxon>
        <taxon>Cyanobacteriota</taxon>
        <taxon>Cyanophyceae</taxon>
        <taxon>Oscillatoriophycideae</taxon>
        <taxon>Chroococcales</taxon>
        <taxon>Aphanothecaceae</taxon>
        <taxon>Aphanothece</taxon>
    </lineage>
</organism>
<name>A0A2T1M2P9_9CHRO</name>
<dbReference type="AlphaFoldDB" id="A0A2T1M2P9"/>
<protein>
    <submittedName>
        <fullName evidence="2">Uncharacterized protein</fullName>
    </submittedName>
</protein>
<feature type="transmembrane region" description="Helical" evidence="1">
    <location>
        <begin position="88"/>
        <end position="105"/>
    </location>
</feature>
<accession>A0A2T1M2P9</accession>
<gene>
    <name evidence="2" type="ORF">C7H19_02920</name>
</gene>
<proteinExistence type="predicted"/>
<sequence>MKIFRRDEQAFIRINFLFLSFVAGAILLAYSQRIPIQILFWPPPTPFPLSRWLFTHTFQILCSVPPLVCAFTFFLLNTIAPNHKKNSFFFVSAVMMGLFWLNEIYRIHIIFLSFGLAKIITIMVYGVGFIFYILLFWRQFKTTNYWIFALGIIFLSVAILIDTLHLKNSQLASILEGIPKLLSGVNLVLYFWDTCRKELLNIFMLR</sequence>
<feature type="transmembrane region" description="Helical" evidence="1">
    <location>
        <begin position="144"/>
        <end position="165"/>
    </location>
</feature>
<feature type="transmembrane region" description="Helical" evidence="1">
    <location>
        <begin position="52"/>
        <end position="76"/>
    </location>
</feature>
<evidence type="ECO:0000256" key="1">
    <source>
        <dbReference type="SAM" id="Phobius"/>
    </source>
</evidence>
<keyword evidence="1" id="KW-0812">Transmembrane</keyword>
<keyword evidence="1" id="KW-1133">Transmembrane helix</keyword>
<reference evidence="2 3" key="2">
    <citation type="submission" date="2018-03" db="EMBL/GenBank/DDBJ databases">
        <authorList>
            <person name="Keele B.F."/>
        </authorList>
    </citation>
    <scope>NUCLEOTIDE SEQUENCE [LARGE SCALE GENOMIC DNA]</scope>
    <source>
        <strain evidence="2 3">CCALA 016</strain>
    </source>
</reference>
<dbReference type="Proteomes" id="UP000239001">
    <property type="component" value="Unassembled WGS sequence"/>
</dbReference>
<dbReference type="EMBL" id="PXOH01000002">
    <property type="protein sequence ID" value="PSF39021.1"/>
    <property type="molecule type" value="Genomic_DNA"/>
</dbReference>
<keyword evidence="3" id="KW-1185">Reference proteome</keyword>